<proteinExistence type="predicted"/>
<dbReference type="Proteomes" id="UP000298324">
    <property type="component" value="Unassembled WGS sequence"/>
</dbReference>
<dbReference type="EMBL" id="QFGA01000001">
    <property type="protein sequence ID" value="TEB06943.1"/>
    <property type="molecule type" value="Genomic_DNA"/>
</dbReference>
<organism evidence="2 3">
    <name type="scientific">Pelotomaculum schinkii</name>
    <dbReference type="NCBI Taxonomy" id="78350"/>
    <lineage>
        <taxon>Bacteria</taxon>
        <taxon>Bacillati</taxon>
        <taxon>Bacillota</taxon>
        <taxon>Clostridia</taxon>
        <taxon>Eubacteriales</taxon>
        <taxon>Desulfotomaculaceae</taxon>
        <taxon>Pelotomaculum</taxon>
    </lineage>
</organism>
<evidence type="ECO:0000313" key="3">
    <source>
        <dbReference type="Proteomes" id="UP000298324"/>
    </source>
</evidence>
<accession>A0A4Y7RDU9</accession>
<reference evidence="2 3" key="1">
    <citation type="journal article" date="2018" name="Environ. Microbiol.">
        <title>Novel energy conservation strategies and behaviour of Pelotomaculum schinkii driving syntrophic propionate catabolism.</title>
        <authorList>
            <person name="Hidalgo-Ahumada C.A.P."/>
            <person name="Nobu M.K."/>
            <person name="Narihiro T."/>
            <person name="Tamaki H."/>
            <person name="Liu W.T."/>
            <person name="Kamagata Y."/>
            <person name="Stams A.J.M."/>
            <person name="Imachi H."/>
            <person name="Sousa D.Z."/>
        </authorList>
    </citation>
    <scope>NUCLEOTIDE SEQUENCE [LARGE SCALE GENOMIC DNA]</scope>
    <source>
        <strain evidence="2 3">HH</strain>
    </source>
</reference>
<keyword evidence="3" id="KW-1185">Reference proteome</keyword>
<name>A0A4Y7RDU9_9FIRM</name>
<keyword evidence="1" id="KW-0812">Transmembrane</keyword>
<protein>
    <submittedName>
        <fullName evidence="2">Uncharacterized protein</fullName>
    </submittedName>
</protein>
<gene>
    <name evidence="2" type="ORF">Psch_00477</name>
</gene>
<dbReference type="AlphaFoldDB" id="A0A4Y7RDU9"/>
<keyword evidence="1" id="KW-1133">Transmembrane helix</keyword>
<keyword evidence="1" id="KW-0472">Membrane</keyword>
<evidence type="ECO:0000313" key="2">
    <source>
        <dbReference type="EMBL" id="TEB06943.1"/>
    </source>
</evidence>
<feature type="transmembrane region" description="Helical" evidence="1">
    <location>
        <begin position="15"/>
        <end position="34"/>
    </location>
</feature>
<sequence length="35" mass="3970">MAEFVEMQTGFGNPAFIFFLIFILLVFGVGCCFFI</sequence>
<comment type="caution">
    <text evidence="2">The sequence shown here is derived from an EMBL/GenBank/DDBJ whole genome shotgun (WGS) entry which is preliminary data.</text>
</comment>
<evidence type="ECO:0000256" key="1">
    <source>
        <dbReference type="SAM" id="Phobius"/>
    </source>
</evidence>